<organism evidence="1 2">
    <name type="scientific">Diploscapter pachys</name>
    <dbReference type="NCBI Taxonomy" id="2018661"/>
    <lineage>
        <taxon>Eukaryota</taxon>
        <taxon>Metazoa</taxon>
        <taxon>Ecdysozoa</taxon>
        <taxon>Nematoda</taxon>
        <taxon>Chromadorea</taxon>
        <taxon>Rhabditida</taxon>
        <taxon>Rhabditina</taxon>
        <taxon>Rhabditomorpha</taxon>
        <taxon>Rhabditoidea</taxon>
        <taxon>Rhabditidae</taxon>
        <taxon>Diploscapter</taxon>
    </lineage>
</organism>
<accession>A0A2A2LIY0</accession>
<name>A0A2A2LIY0_9BILA</name>
<gene>
    <name evidence="1" type="ORF">WR25_02650</name>
</gene>
<dbReference type="AlphaFoldDB" id="A0A2A2LIY0"/>
<dbReference type="EMBL" id="LIAE01006699">
    <property type="protein sequence ID" value="PAV86162.1"/>
    <property type="molecule type" value="Genomic_DNA"/>
</dbReference>
<keyword evidence="2" id="KW-1185">Reference proteome</keyword>
<evidence type="ECO:0000313" key="1">
    <source>
        <dbReference type="EMBL" id="PAV86162.1"/>
    </source>
</evidence>
<evidence type="ECO:0000313" key="2">
    <source>
        <dbReference type="Proteomes" id="UP000218231"/>
    </source>
</evidence>
<comment type="caution">
    <text evidence="1">The sequence shown here is derived from an EMBL/GenBank/DDBJ whole genome shotgun (WGS) entry which is preliminary data.</text>
</comment>
<protein>
    <submittedName>
        <fullName evidence="1">Uncharacterized protein</fullName>
    </submittedName>
</protein>
<proteinExistence type="predicted"/>
<sequence>MNKAELFGERDRFLSPYLGRPLPWPVSSAPLPAASRLVPDPPLSLPLSSANALLFLLKDRRLFPFIPTLPSNSPLTNRTNKISRNSHMITEFHSLVRLETLEQSLNGAEREEGAECLLEVLCVDELSHDGLGLRPLFLLQIATAEMERISE</sequence>
<reference evidence="1 2" key="1">
    <citation type="journal article" date="2017" name="Curr. Biol.">
        <title>Genome architecture and evolution of a unichromosomal asexual nematode.</title>
        <authorList>
            <person name="Fradin H."/>
            <person name="Zegar C."/>
            <person name="Gutwein M."/>
            <person name="Lucas J."/>
            <person name="Kovtun M."/>
            <person name="Corcoran D."/>
            <person name="Baugh L.R."/>
            <person name="Kiontke K."/>
            <person name="Gunsalus K."/>
            <person name="Fitch D.H."/>
            <person name="Piano F."/>
        </authorList>
    </citation>
    <scope>NUCLEOTIDE SEQUENCE [LARGE SCALE GENOMIC DNA]</scope>
    <source>
        <strain evidence="1">PF1309</strain>
    </source>
</reference>
<dbReference type="Proteomes" id="UP000218231">
    <property type="component" value="Unassembled WGS sequence"/>
</dbReference>